<evidence type="ECO:0000256" key="1">
    <source>
        <dbReference type="SAM" id="MobiDB-lite"/>
    </source>
</evidence>
<gene>
    <name evidence="2" type="ORF">ACFQE6_12050</name>
</gene>
<dbReference type="EMBL" id="JBHSWV010000178">
    <property type="protein sequence ID" value="MFC6765694.1"/>
    <property type="molecule type" value="Genomic_DNA"/>
</dbReference>
<feature type="region of interest" description="Disordered" evidence="1">
    <location>
        <begin position="38"/>
        <end position="79"/>
    </location>
</feature>
<organism evidence="2 3">
    <name type="scientific">Natrinema soli</name>
    <dbReference type="NCBI Taxonomy" id="1930624"/>
    <lineage>
        <taxon>Archaea</taxon>
        <taxon>Methanobacteriati</taxon>
        <taxon>Methanobacteriota</taxon>
        <taxon>Stenosarchaea group</taxon>
        <taxon>Halobacteria</taxon>
        <taxon>Halobacteriales</taxon>
        <taxon>Natrialbaceae</taxon>
        <taxon>Natrinema</taxon>
    </lineage>
</organism>
<keyword evidence="3" id="KW-1185">Reference proteome</keyword>
<dbReference type="Proteomes" id="UP001596383">
    <property type="component" value="Unassembled WGS sequence"/>
</dbReference>
<protein>
    <submittedName>
        <fullName evidence="2">SHOCT domain-containing protein</fullName>
    </submittedName>
</protein>
<comment type="caution">
    <text evidence="2">The sequence shown here is derived from an EMBL/GenBank/DDBJ whole genome shotgun (WGS) entry which is preliminary data.</text>
</comment>
<dbReference type="AlphaFoldDB" id="A0ABD5SLC8"/>
<evidence type="ECO:0000313" key="2">
    <source>
        <dbReference type="EMBL" id="MFC6765694.1"/>
    </source>
</evidence>
<name>A0ABD5SLC8_9EURY</name>
<proteinExistence type="predicted"/>
<dbReference type="RefSeq" id="WP_273738711.1">
    <property type="nucleotide sequence ID" value="NZ_JAQIVI010000178.1"/>
</dbReference>
<feature type="compositionally biased region" description="Basic residues" evidence="1">
    <location>
        <begin position="60"/>
        <end position="79"/>
    </location>
</feature>
<evidence type="ECO:0000313" key="3">
    <source>
        <dbReference type="Proteomes" id="UP001596383"/>
    </source>
</evidence>
<sequence>MALDTLKRQYAVGEIDDTEFERRLETLLENDSIADVENRIDVDSETASEAARAEEEPTKRSPHHHQKCHRRGKHQHGRH</sequence>
<reference evidence="2 3" key="1">
    <citation type="journal article" date="2019" name="Int. J. Syst. Evol. Microbiol.">
        <title>The Global Catalogue of Microorganisms (GCM) 10K type strain sequencing project: providing services to taxonomists for standard genome sequencing and annotation.</title>
        <authorList>
            <consortium name="The Broad Institute Genomics Platform"/>
            <consortium name="The Broad Institute Genome Sequencing Center for Infectious Disease"/>
            <person name="Wu L."/>
            <person name="Ma J."/>
        </authorList>
    </citation>
    <scope>NUCLEOTIDE SEQUENCE [LARGE SCALE GENOMIC DNA]</scope>
    <source>
        <strain evidence="2 3">LMG 29247</strain>
    </source>
</reference>
<accession>A0ABD5SLC8</accession>